<evidence type="ECO:0000256" key="3">
    <source>
        <dbReference type="ARBA" id="ARBA00022729"/>
    </source>
</evidence>
<evidence type="ECO:0000313" key="7">
    <source>
        <dbReference type="Proteomes" id="UP001597353"/>
    </source>
</evidence>
<dbReference type="SUPFAM" id="SSF53850">
    <property type="entry name" value="Periplasmic binding protein-like II"/>
    <property type="match status" value="1"/>
</dbReference>
<dbReference type="Pfam" id="PF00496">
    <property type="entry name" value="SBP_bac_5"/>
    <property type="match status" value="1"/>
</dbReference>
<reference evidence="7" key="1">
    <citation type="journal article" date="2019" name="Int. J. Syst. Evol. Microbiol.">
        <title>The Global Catalogue of Microorganisms (GCM) 10K type strain sequencing project: providing services to taxonomists for standard genome sequencing and annotation.</title>
        <authorList>
            <consortium name="The Broad Institute Genomics Platform"/>
            <consortium name="The Broad Institute Genome Sequencing Center for Infectious Disease"/>
            <person name="Wu L."/>
            <person name="Ma J."/>
        </authorList>
    </citation>
    <scope>NUCLEOTIDE SEQUENCE [LARGE SCALE GENOMIC DNA]</scope>
    <source>
        <strain evidence="7">CGMCC 4.7242</strain>
    </source>
</reference>
<evidence type="ECO:0000259" key="5">
    <source>
        <dbReference type="Pfam" id="PF00496"/>
    </source>
</evidence>
<protein>
    <submittedName>
        <fullName evidence="6">ABC transporter substrate-binding protein</fullName>
    </submittedName>
</protein>
<dbReference type="Gene3D" id="3.40.190.10">
    <property type="entry name" value="Periplasmic binding protein-like II"/>
    <property type="match status" value="1"/>
</dbReference>
<dbReference type="Gene3D" id="3.90.76.10">
    <property type="entry name" value="Dipeptide-binding Protein, Domain 1"/>
    <property type="match status" value="1"/>
</dbReference>
<dbReference type="PANTHER" id="PTHR30290:SF38">
    <property type="entry name" value="D,D-DIPEPTIDE-BINDING PERIPLASMIC PROTEIN DDPA-RELATED"/>
    <property type="match status" value="1"/>
</dbReference>
<comment type="subcellular location">
    <subcellularLocation>
        <location evidence="1">Periplasm</location>
    </subcellularLocation>
</comment>
<feature type="domain" description="Solute-binding protein family 5" evidence="5">
    <location>
        <begin position="95"/>
        <end position="453"/>
    </location>
</feature>
<evidence type="ECO:0000256" key="1">
    <source>
        <dbReference type="ARBA" id="ARBA00004418"/>
    </source>
</evidence>
<evidence type="ECO:0000256" key="2">
    <source>
        <dbReference type="ARBA" id="ARBA00005695"/>
    </source>
</evidence>
<keyword evidence="7" id="KW-1185">Reference proteome</keyword>
<comment type="similarity">
    <text evidence="2">Belongs to the bacterial solute-binding protein 5 family.</text>
</comment>
<proteinExistence type="inferred from homology"/>
<sequence length="547" mass="58607">MTDEVPQAQRFAPDPAPPCPSPARRSTILAMATALLALGTGSAMAQDVTVRAVMHSALRILDPIASSASITRNHGYMVFDTLVGVDENYVPRPQMADWEVSDDGLSYTFTLRDGLTWHDGAPVTAADCVASLRRWAEYDTGGQMLMGYVADIEALDDASFVIRLSAPFGYLIDILAKPSSVPALMMPERIADIPFGEQIAEQIGSGPFTFAADEFQPGVQVVYEKFEGYVPRDEAPSGTAGGKAVNVDRVEWINMSDPQTAMNALLSGDIDYIERAPIDLLPLLETDPAITTAVLDPLGMQVIGRMNFLHAPFDDPAIRRAALMAVSQADVLAALIGNPDYYEVCGAIFGCGTPLASDAGAESLIAGGSVEDARAALEAAGYDGTPVVILQPTDVATLSPQPLILADALRRAGFNVQLDPMDWQTLVSRRANQGPPAEGGWNLFVTNGGVDALWNPVINFLLGATGTEGGWFGWPTDPALEEMRIAFATAATEEERVSLASEIQAHVLDQVIMIPLGQFNNVSAWRDSVTDLLESPVPAFWHMRATE</sequence>
<dbReference type="PANTHER" id="PTHR30290">
    <property type="entry name" value="PERIPLASMIC BINDING COMPONENT OF ABC TRANSPORTER"/>
    <property type="match status" value="1"/>
</dbReference>
<dbReference type="Gene3D" id="3.10.105.10">
    <property type="entry name" value="Dipeptide-binding Protein, Domain 3"/>
    <property type="match status" value="1"/>
</dbReference>
<evidence type="ECO:0000313" key="6">
    <source>
        <dbReference type="EMBL" id="MFD1911295.1"/>
    </source>
</evidence>
<organism evidence="6 7">
    <name type="scientific">Halodurantibacterium flavum</name>
    <dbReference type="NCBI Taxonomy" id="1382802"/>
    <lineage>
        <taxon>Bacteria</taxon>
        <taxon>Pseudomonadati</taxon>
        <taxon>Pseudomonadota</taxon>
        <taxon>Alphaproteobacteria</taxon>
        <taxon>Rhodobacterales</taxon>
        <taxon>Paracoccaceae</taxon>
        <taxon>Halodurantibacterium</taxon>
    </lineage>
</organism>
<dbReference type="CDD" id="cd08502">
    <property type="entry name" value="PBP2_NikA_DppA_OppA_like_16"/>
    <property type="match status" value="1"/>
</dbReference>
<gene>
    <name evidence="6" type="ORF">ACFSGJ_03590</name>
</gene>
<dbReference type="InterPro" id="IPR000914">
    <property type="entry name" value="SBP_5_dom"/>
</dbReference>
<feature type="region of interest" description="Disordered" evidence="4">
    <location>
        <begin position="1"/>
        <end position="22"/>
    </location>
</feature>
<comment type="caution">
    <text evidence="6">The sequence shown here is derived from an EMBL/GenBank/DDBJ whole genome shotgun (WGS) entry which is preliminary data.</text>
</comment>
<dbReference type="Proteomes" id="UP001597353">
    <property type="component" value="Unassembled WGS sequence"/>
</dbReference>
<dbReference type="RefSeq" id="WP_390259565.1">
    <property type="nucleotide sequence ID" value="NZ_JBHUGH010000002.1"/>
</dbReference>
<dbReference type="PIRSF" id="PIRSF002741">
    <property type="entry name" value="MppA"/>
    <property type="match status" value="1"/>
</dbReference>
<accession>A0ABW4S145</accession>
<keyword evidence="3" id="KW-0732">Signal</keyword>
<dbReference type="EMBL" id="JBHUGH010000002">
    <property type="protein sequence ID" value="MFD1911295.1"/>
    <property type="molecule type" value="Genomic_DNA"/>
</dbReference>
<name>A0ABW4S145_9RHOB</name>
<dbReference type="InterPro" id="IPR030678">
    <property type="entry name" value="Peptide/Ni-bd"/>
</dbReference>
<dbReference type="InterPro" id="IPR039424">
    <property type="entry name" value="SBP_5"/>
</dbReference>
<evidence type="ECO:0000256" key="4">
    <source>
        <dbReference type="SAM" id="MobiDB-lite"/>
    </source>
</evidence>